<dbReference type="InterPro" id="IPR052028">
    <property type="entry name" value="HipA_Ser/Thr_kinase"/>
</dbReference>
<dbReference type="PANTHER" id="PTHR37419:SF6">
    <property type="entry name" value="KINASE HI_0665-RELATED"/>
    <property type="match status" value="1"/>
</dbReference>
<evidence type="ECO:0000313" key="6">
    <source>
        <dbReference type="Proteomes" id="UP000676428"/>
    </source>
</evidence>
<evidence type="ECO:0000256" key="2">
    <source>
        <dbReference type="ARBA" id="ARBA00022679"/>
    </source>
</evidence>
<keyword evidence="2" id="KW-0808">Transferase</keyword>
<gene>
    <name evidence="5" type="ORF">KHX94_12675</name>
</gene>
<dbReference type="InterPro" id="IPR012893">
    <property type="entry name" value="HipA-like_C"/>
</dbReference>
<evidence type="ECO:0000256" key="3">
    <source>
        <dbReference type="ARBA" id="ARBA00022777"/>
    </source>
</evidence>
<keyword evidence="3" id="KW-0418">Kinase</keyword>
<reference evidence="5 6" key="1">
    <citation type="journal article" date="2012" name="Int. J. Syst. Evol. Microbiol.">
        <title>Shewanella dokdonensis sp. nov., isolated from seawater.</title>
        <authorList>
            <person name="Sung H.R."/>
            <person name="Yoon J.H."/>
            <person name="Ghim S.Y."/>
        </authorList>
    </citation>
    <scope>NUCLEOTIDE SEQUENCE [LARGE SCALE GENOMIC DNA]</scope>
    <source>
        <strain evidence="5 6">DSM 23626</strain>
    </source>
</reference>
<name>A0ABX8DEN7_9GAMM</name>
<protein>
    <submittedName>
        <fullName evidence="5">HipA domain-containing protein</fullName>
    </submittedName>
</protein>
<proteinExistence type="inferred from homology"/>
<feature type="domain" description="HipA-like C-terminal" evidence="4">
    <location>
        <begin position="57"/>
        <end position="297"/>
    </location>
</feature>
<dbReference type="Gene3D" id="1.10.1070.20">
    <property type="match status" value="1"/>
</dbReference>
<accession>A0ABX8DEN7</accession>
<keyword evidence="6" id="KW-1185">Reference proteome</keyword>
<dbReference type="EMBL" id="CP074572">
    <property type="protein sequence ID" value="QVK22267.1"/>
    <property type="molecule type" value="Genomic_DNA"/>
</dbReference>
<dbReference type="RefSeq" id="WP_213680924.1">
    <property type="nucleotide sequence ID" value="NZ_CP074572.1"/>
</dbReference>
<dbReference type="PANTHER" id="PTHR37419">
    <property type="entry name" value="SERINE/THREONINE-PROTEIN KINASE TOXIN HIPA"/>
    <property type="match status" value="1"/>
</dbReference>
<evidence type="ECO:0000259" key="4">
    <source>
        <dbReference type="Pfam" id="PF07804"/>
    </source>
</evidence>
<evidence type="ECO:0000313" key="5">
    <source>
        <dbReference type="EMBL" id="QVK22267.1"/>
    </source>
</evidence>
<evidence type="ECO:0000256" key="1">
    <source>
        <dbReference type="ARBA" id="ARBA00010164"/>
    </source>
</evidence>
<sequence>MSNCRITLQTLLTPAEQKTGFSKAGMKALAGASRISFELPFTAAEFVQQKPAKQKGMSISGAQPKLQLTLDVAKRHFDIIDSQGDFILKPSPPEFPYLAENEHCIMSVMKQLKFVVPPFGMLQFAPEAGKAVEYAFVIKRFDRAADGSKIHQEQLDGAMNIAEKYGRIDAGKQMVSYETIGRFLKDHNVIKTLVDVRDFFRRVAYAYLLGNNDLHLRNFGIVALNRLAPVYDFVSVAPYPTYFASGYLALPLLTIEEGEQQLAPGFETAYGEYLGIDFLQFAKGIGLSEKFALAIIQRDFPKEADKVLSVINDSHMPEEMKAVVSNCFRQRSNRMQIVSTEQIDV</sequence>
<organism evidence="5 6">
    <name type="scientific">Shewanella dokdonensis</name>
    <dbReference type="NCBI Taxonomy" id="712036"/>
    <lineage>
        <taxon>Bacteria</taxon>
        <taxon>Pseudomonadati</taxon>
        <taxon>Pseudomonadota</taxon>
        <taxon>Gammaproteobacteria</taxon>
        <taxon>Alteromonadales</taxon>
        <taxon>Shewanellaceae</taxon>
        <taxon>Shewanella</taxon>
    </lineage>
</organism>
<dbReference type="Pfam" id="PF07804">
    <property type="entry name" value="HipA_C"/>
    <property type="match status" value="1"/>
</dbReference>
<comment type="similarity">
    <text evidence="1">Belongs to the HipA Ser/Thr kinase family.</text>
</comment>
<dbReference type="Proteomes" id="UP000676428">
    <property type="component" value="Chromosome"/>
</dbReference>